<reference evidence="3 4" key="1">
    <citation type="submission" date="2016-10" db="EMBL/GenBank/DDBJ databases">
        <authorList>
            <person name="de Groot N.N."/>
        </authorList>
    </citation>
    <scope>NUCLEOTIDE SEQUENCE [LARGE SCALE GENOMIC DNA]</scope>
    <source>
        <strain evidence="3 4">R-24608</strain>
    </source>
</reference>
<protein>
    <submittedName>
        <fullName evidence="3">Uncharacterized protein</fullName>
    </submittedName>
</protein>
<gene>
    <name evidence="3" type="ORF">SAMN04489707_105311</name>
</gene>
<proteinExistence type="predicted"/>
<dbReference type="Pfam" id="PF20298">
    <property type="entry name" value="E2-ntca"/>
    <property type="match status" value="1"/>
</dbReference>
<dbReference type="AlphaFoldDB" id="A0A1I7KIQ2"/>
<dbReference type="RefSeq" id="WP_054257774.1">
    <property type="nucleotide sequence ID" value="NZ_CYIG01000055.1"/>
</dbReference>
<sequence length="254" mass="29001">MPTAVEFIAAVAPAYNAAAEHVSAVSVILRFNLALSDGRTVPYEIEVKQVGDRKAMAKERQPINLPEFCPQRHINSDGSFCLYWREVSNLDISDEETAHAWWGILWKFLTLQARVKKARRWPNQNEWAHGAAAVHQYRAELAAHELGGEYVIALKERRLSVVKKKRVLQLLKDKNHLYSVWLDSKKVVNLKQRCLCGSTGKKGRKRLRRCGSHASDASHLAMALLLWEIEEKAFWHSFRDRQCCGTCDNCPLQP</sequence>
<evidence type="ECO:0000313" key="4">
    <source>
        <dbReference type="Proteomes" id="UP000183656"/>
    </source>
</evidence>
<organism evidence="3 4">
    <name type="scientific">Paenacidovorax caeni</name>
    <dbReference type="NCBI Taxonomy" id="343013"/>
    <lineage>
        <taxon>Bacteria</taxon>
        <taxon>Pseudomonadati</taxon>
        <taxon>Pseudomonadota</taxon>
        <taxon>Betaproteobacteria</taxon>
        <taxon>Burkholderiales</taxon>
        <taxon>Comamonadaceae</taxon>
        <taxon>Paenacidovorax</taxon>
    </lineage>
</organism>
<dbReference type="InterPro" id="IPR046891">
    <property type="entry name" value="E2-ntca"/>
</dbReference>
<dbReference type="Proteomes" id="UP000183656">
    <property type="component" value="Unassembled WGS sequence"/>
</dbReference>
<feature type="domain" description="Cysteine-rich" evidence="1">
    <location>
        <begin position="128"/>
        <end position="252"/>
    </location>
</feature>
<dbReference type="Pfam" id="PF20272">
    <property type="entry name" value="E2-Crich"/>
    <property type="match status" value="1"/>
</dbReference>
<evidence type="ECO:0000313" key="3">
    <source>
        <dbReference type="EMBL" id="SFU97315.1"/>
    </source>
</evidence>
<dbReference type="STRING" id="343013.SAMN04489707_105311"/>
<evidence type="ECO:0000259" key="1">
    <source>
        <dbReference type="Pfam" id="PF20272"/>
    </source>
</evidence>
<dbReference type="EMBL" id="FPBX01000053">
    <property type="protein sequence ID" value="SFU97315.1"/>
    <property type="molecule type" value="Genomic_DNA"/>
</dbReference>
<evidence type="ECO:0000259" key="2">
    <source>
        <dbReference type="Pfam" id="PF20298"/>
    </source>
</evidence>
<name>A0A1I7KIQ2_9BURK</name>
<accession>A0A1I7KIQ2</accession>
<feature type="domain" description="Prokaryotic E2" evidence="2">
    <location>
        <begin position="15"/>
        <end position="123"/>
    </location>
</feature>
<dbReference type="InterPro" id="IPR046892">
    <property type="entry name" value="E2-Crich"/>
</dbReference>
<keyword evidence="4" id="KW-1185">Reference proteome</keyword>